<name>A0A562PU81_9PSED</name>
<dbReference type="AlphaFoldDB" id="A0A562PU81"/>
<evidence type="ECO:0000313" key="2">
    <source>
        <dbReference type="Proteomes" id="UP000316905"/>
    </source>
</evidence>
<keyword evidence="2" id="KW-1185">Reference proteome</keyword>
<comment type="caution">
    <text evidence="1">The sequence shown here is derived from an EMBL/GenBank/DDBJ whole genome shotgun (WGS) entry which is preliminary data.</text>
</comment>
<dbReference type="EMBL" id="VLKY01000022">
    <property type="protein sequence ID" value="TWI47995.1"/>
    <property type="molecule type" value="Genomic_DNA"/>
</dbReference>
<reference evidence="1 2" key="1">
    <citation type="journal article" date="2015" name="Stand. Genomic Sci.">
        <title>Genomic Encyclopedia of Bacterial and Archaeal Type Strains, Phase III: the genomes of soil and plant-associated and newly described type strains.</title>
        <authorList>
            <person name="Whitman W.B."/>
            <person name="Woyke T."/>
            <person name="Klenk H.P."/>
            <person name="Zhou Y."/>
            <person name="Lilburn T.G."/>
            <person name="Beck B.J."/>
            <person name="De Vos P."/>
            <person name="Vandamme P."/>
            <person name="Eisen J.A."/>
            <person name="Garrity G."/>
            <person name="Hugenholtz P."/>
            <person name="Kyrpides N.C."/>
        </authorList>
    </citation>
    <scope>NUCLEOTIDE SEQUENCE [LARGE SCALE GENOMIC DNA]</scope>
    <source>
        <strain evidence="1 2">CGMCC 1.6858</strain>
    </source>
</reference>
<organism evidence="1 2">
    <name type="scientific">Pseudomonas duriflava</name>
    <dbReference type="NCBI Taxonomy" id="459528"/>
    <lineage>
        <taxon>Bacteria</taxon>
        <taxon>Pseudomonadati</taxon>
        <taxon>Pseudomonadota</taxon>
        <taxon>Gammaproteobacteria</taxon>
        <taxon>Pseudomonadales</taxon>
        <taxon>Pseudomonadaceae</taxon>
        <taxon>Pseudomonas</taxon>
    </lineage>
</organism>
<evidence type="ECO:0000313" key="1">
    <source>
        <dbReference type="EMBL" id="TWI47995.1"/>
    </source>
</evidence>
<sequence>MEDAQIAWGIERMKEFQLVTGGDAASSGIGVMTDARWQSTRDYMVEAGLLGKAVDFRQGYDLRFVHGANKVLP</sequence>
<gene>
    <name evidence="1" type="ORF">IQ22_04286</name>
</gene>
<dbReference type="Gene3D" id="3.40.190.10">
    <property type="entry name" value="Periplasmic binding protein-like II"/>
    <property type="match status" value="1"/>
</dbReference>
<accession>A0A562PU81</accession>
<proteinExistence type="predicted"/>
<protein>
    <submittedName>
        <fullName evidence="1">NitT/TauT family transport system substrate-binding protein</fullName>
    </submittedName>
</protein>
<dbReference type="Proteomes" id="UP000316905">
    <property type="component" value="Unassembled WGS sequence"/>
</dbReference>